<evidence type="ECO:0000313" key="1">
    <source>
        <dbReference type="EMBL" id="GAV99495.1"/>
    </source>
</evidence>
<comment type="caution">
    <text evidence="1">The sequence shown here is derived from an EMBL/GenBank/DDBJ whole genome shotgun (WGS) entry which is preliminary data.</text>
</comment>
<accession>A0A1Q3DX45</accession>
<sequence>MADADAPAVEYFNSATITNKVASVRFDLSNNLSLWEFQLRDFPALLLTSPRPTLRCTILFRGEKGSHLLRVHNVILTTGNPEGFETPWKLLGALILLHMHLHALITELLPTYSISQPLIEFDKVSNSSG</sequence>
<evidence type="ECO:0000313" key="2">
    <source>
        <dbReference type="Proteomes" id="UP000188533"/>
    </source>
</evidence>
<dbReference type="AlphaFoldDB" id="A0A1Q3DX45"/>
<reference evidence="1 2" key="1">
    <citation type="submission" date="2016-08" db="EMBL/GenBank/DDBJ databases">
        <authorList>
            <consortium name="Lentinula edodes genome sequencing consortium"/>
            <person name="Sakamoto Y."/>
            <person name="Nakade K."/>
            <person name="Sato S."/>
            <person name="Yoshida Y."/>
            <person name="Miyazaki K."/>
            <person name="Natsume S."/>
            <person name="Konno N."/>
        </authorList>
    </citation>
    <scope>NUCLEOTIDE SEQUENCE [LARGE SCALE GENOMIC DNA]</scope>
    <source>
        <strain evidence="1 2">NBRC 111202</strain>
    </source>
</reference>
<proteinExistence type="predicted"/>
<protein>
    <submittedName>
        <fullName evidence="1">Uncharacterized protein</fullName>
    </submittedName>
</protein>
<reference evidence="1 2" key="2">
    <citation type="submission" date="2017-02" db="EMBL/GenBank/DDBJ databases">
        <title>A genome survey and senescence transcriptome analysis in Lentinula edodes.</title>
        <authorList>
            <person name="Sakamoto Y."/>
            <person name="Nakade K."/>
            <person name="Sato S."/>
            <person name="Yoshida Y."/>
            <person name="Miyazaki K."/>
            <person name="Natsume S."/>
            <person name="Konno N."/>
        </authorList>
    </citation>
    <scope>NUCLEOTIDE SEQUENCE [LARGE SCALE GENOMIC DNA]</scope>
    <source>
        <strain evidence="1 2">NBRC 111202</strain>
    </source>
</reference>
<organism evidence="1 2">
    <name type="scientific">Lentinula edodes</name>
    <name type="common">Shiitake mushroom</name>
    <name type="synonym">Lentinus edodes</name>
    <dbReference type="NCBI Taxonomy" id="5353"/>
    <lineage>
        <taxon>Eukaryota</taxon>
        <taxon>Fungi</taxon>
        <taxon>Dikarya</taxon>
        <taxon>Basidiomycota</taxon>
        <taxon>Agaricomycotina</taxon>
        <taxon>Agaricomycetes</taxon>
        <taxon>Agaricomycetidae</taxon>
        <taxon>Agaricales</taxon>
        <taxon>Marasmiineae</taxon>
        <taxon>Omphalotaceae</taxon>
        <taxon>Lentinula</taxon>
    </lineage>
</organism>
<dbReference type="EMBL" id="BDGU01000014">
    <property type="protein sequence ID" value="GAV99495.1"/>
    <property type="molecule type" value="Genomic_DNA"/>
</dbReference>
<keyword evidence="2" id="KW-1185">Reference proteome</keyword>
<gene>
    <name evidence="1" type="ORF">LENED_000955</name>
</gene>
<dbReference type="Proteomes" id="UP000188533">
    <property type="component" value="Unassembled WGS sequence"/>
</dbReference>
<name>A0A1Q3DX45_LENED</name>